<dbReference type="PROSITE" id="PS50943">
    <property type="entry name" value="HTH_CROC1"/>
    <property type="match status" value="1"/>
</dbReference>
<dbReference type="InterPro" id="IPR010982">
    <property type="entry name" value="Lambda_DNA-bd_dom_sf"/>
</dbReference>
<dbReference type="Proteomes" id="UP001165565">
    <property type="component" value="Unassembled WGS sequence"/>
</dbReference>
<organism evidence="2 3">
    <name type="scientific">Sphingomonas lycopersici</name>
    <dbReference type="NCBI Taxonomy" id="2951807"/>
    <lineage>
        <taxon>Bacteria</taxon>
        <taxon>Pseudomonadati</taxon>
        <taxon>Pseudomonadota</taxon>
        <taxon>Alphaproteobacteria</taxon>
        <taxon>Sphingomonadales</taxon>
        <taxon>Sphingomonadaceae</taxon>
        <taxon>Sphingomonas</taxon>
    </lineage>
</organism>
<dbReference type="GO" id="GO:0003677">
    <property type="term" value="F:DNA binding"/>
    <property type="evidence" value="ECO:0007669"/>
    <property type="project" value="InterPro"/>
</dbReference>
<dbReference type="Gene3D" id="1.10.260.40">
    <property type="entry name" value="lambda repressor-like DNA-binding domains"/>
    <property type="match status" value="1"/>
</dbReference>
<protein>
    <submittedName>
        <fullName evidence="2">Helix-turn-helix transcriptional regulator</fullName>
    </submittedName>
</protein>
<accession>A0AA41ZD73</accession>
<name>A0AA41ZD73_9SPHN</name>
<evidence type="ECO:0000259" key="1">
    <source>
        <dbReference type="PROSITE" id="PS50943"/>
    </source>
</evidence>
<keyword evidence="3" id="KW-1185">Reference proteome</keyword>
<comment type="caution">
    <text evidence="2">The sequence shown here is derived from an EMBL/GenBank/DDBJ whole genome shotgun (WGS) entry which is preliminary data.</text>
</comment>
<dbReference type="Pfam" id="PF13443">
    <property type="entry name" value="HTH_26"/>
    <property type="match status" value="1"/>
</dbReference>
<dbReference type="AlphaFoldDB" id="A0AA41ZD73"/>
<dbReference type="SUPFAM" id="SSF47413">
    <property type="entry name" value="lambda repressor-like DNA-binding domains"/>
    <property type="match status" value="1"/>
</dbReference>
<dbReference type="InterPro" id="IPR001387">
    <property type="entry name" value="Cro/C1-type_HTH"/>
</dbReference>
<dbReference type="SMART" id="SM00530">
    <property type="entry name" value="HTH_XRE"/>
    <property type="match status" value="1"/>
</dbReference>
<gene>
    <name evidence="2" type="ORF">NEE01_02055</name>
</gene>
<dbReference type="CDD" id="cd00093">
    <property type="entry name" value="HTH_XRE"/>
    <property type="match status" value="1"/>
</dbReference>
<sequence>MIDNQSAPARRRPGAVALLEQLRIALRRQRISAAALAKSAGVGEATARRWLNGQGLTLDRLDQLCGIAGIDIRDLIDAAEAELAAQFTLRQERILAADRALAFLFFSILNGWQKEDFMREFGLSAARVEAHLARLVRLGLVDVSASGRARALTARAVRWRRGGPLAAAFENNIKQLYLSMDFSAPDARYVSDVVKLTEAGRARVHALFEDLRRDIHRIAEQDRKAQFEHHQWSAFIMLVRPMDTGEVALGFKQARMA</sequence>
<feature type="domain" description="HTH cro/C1-type" evidence="1">
    <location>
        <begin position="22"/>
        <end position="75"/>
    </location>
</feature>
<dbReference type="EMBL" id="JANFAV010000001">
    <property type="protein sequence ID" value="MCW6533563.1"/>
    <property type="molecule type" value="Genomic_DNA"/>
</dbReference>
<dbReference type="RefSeq" id="WP_265267584.1">
    <property type="nucleotide sequence ID" value="NZ_JANFAV010000001.1"/>
</dbReference>
<reference evidence="2" key="1">
    <citation type="submission" date="2022-06" db="EMBL/GenBank/DDBJ databases">
        <title>Sphingomonas sp. nov. isolated from rhizosphere soil of tomato.</title>
        <authorList>
            <person name="Dong H."/>
            <person name="Gao R."/>
        </authorList>
    </citation>
    <scope>NUCLEOTIDE SEQUENCE</scope>
    <source>
        <strain evidence="2">MMSM24</strain>
    </source>
</reference>
<evidence type="ECO:0000313" key="3">
    <source>
        <dbReference type="Proteomes" id="UP001165565"/>
    </source>
</evidence>
<evidence type="ECO:0000313" key="2">
    <source>
        <dbReference type="EMBL" id="MCW6533563.1"/>
    </source>
</evidence>
<proteinExistence type="predicted"/>